<reference evidence="2" key="1">
    <citation type="submission" date="2022-09" db="EMBL/GenBank/DDBJ databases">
        <title>Actin cytoskeleton and complex cell architecture in an #Asgard archaeon.</title>
        <authorList>
            <person name="Ponce Toledo R.I."/>
            <person name="Schleper C."/>
            <person name="Rodrigues Oliveira T."/>
            <person name="Wollweber F."/>
            <person name="Xu J."/>
            <person name="Rittmann S."/>
            <person name="Klingl A."/>
            <person name="Pilhofer M."/>
        </authorList>
    </citation>
    <scope>NUCLEOTIDE SEQUENCE</scope>
    <source>
        <strain evidence="2">B-35</strain>
    </source>
</reference>
<keyword evidence="3" id="KW-1185">Reference proteome</keyword>
<dbReference type="Proteomes" id="UP001208689">
    <property type="component" value="Chromosome"/>
</dbReference>
<accession>A0ABY6HX13</accession>
<evidence type="ECO:0000259" key="1">
    <source>
        <dbReference type="Pfam" id="PF08241"/>
    </source>
</evidence>
<dbReference type="SUPFAM" id="SSF53335">
    <property type="entry name" value="S-adenosyl-L-methionine-dependent methyltransferases"/>
    <property type="match status" value="1"/>
</dbReference>
<dbReference type="Gene3D" id="3.40.50.150">
    <property type="entry name" value="Vaccinia Virus protein VP39"/>
    <property type="match status" value="1"/>
</dbReference>
<dbReference type="EMBL" id="CP104013">
    <property type="protein sequence ID" value="UYP48070.1"/>
    <property type="molecule type" value="Genomic_DNA"/>
</dbReference>
<protein>
    <recommendedName>
        <fullName evidence="1">Methyltransferase type 11 domain-containing protein</fullName>
    </recommendedName>
</protein>
<dbReference type="Pfam" id="PF08241">
    <property type="entry name" value="Methyltransf_11"/>
    <property type="match status" value="1"/>
</dbReference>
<feature type="domain" description="Methyltransferase type 11" evidence="1">
    <location>
        <begin position="71"/>
        <end position="131"/>
    </location>
</feature>
<organism evidence="2 3">
    <name type="scientific">Candidatus Lokiarchaeum ossiferum</name>
    <dbReference type="NCBI Taxonomy" id="2951803"/>
    <lineage>
        <taxon>Archaea</taxon>
        <taxon>Promethearchaeati</taxon>
        <taxon>Promethearchaeota</taxon>
        <taxon>Promethearchaeia</taxon>
        <taxon>Promethearchaeales</taxon>
        <taxon>Promethearchaeaceae</taxon>
        <taxon>Candidatus Lokiarchaeum</taxon>
    </lineage>
</organism>
<proteinExistence type="predicted"/>
<evidence type="ECO:0000313" key="2">
    <source>
        <dbReference type="EMBL" id="UYP48070.1"/>
    </source>
</evidence>
<name>A0ABY6HX13_9ARCH</name>
<sequence>MSIKKLIWKTFNKLGLKIERINKVDNSYLPIYKRLYKEEALKEKRFYNVGAGEFSHPYWTNIDKHSDWYSKAQQTNSFLEYDLFSLEKLPIQDDSAEVIYSSHVVEHISDEAAQNLFNESYRILKEGGIFRFTTPNTDLGYRAVKNNDRDYYYCISDYSTKETMERVRLNKPMSEASIEQIFLFEFASQLSEIADIESPRRISDEEFNKIFEEKSYEEALNYITSMCSKEIQGKYPGFHINWWNKEKSFRMLKKAGFSKIYLSAWGQSFSPILRETRLFDKTHPKISIYVEAIK</sequence>
<evidence type="ECO:0000313" key="3">
    <source>
        <dbReference type="Proteomes" id="UP001208689"/>
    </source>
</evidence>
<gene>
    <name evidence="2" type="ORF">NEF87_004355</name>
</gene>
<dbReference type="InterPro" id="IPR029063">
    <property type="entry name" value="SAM-dependent_MTases_sf"/>
</dbReference>
<dbReference type="InterPro" id="IPR013216">
    <property type="entry name" value="Methyltransf_11"/>
</dbReference>